<dbReference type="NCBIfam" id="NF033709">
    <property type="entry name" value="PorV_fam"/>
    <property type="match status" value="1"/>
</dbReference>
<dbReference type="SUPFAM" id="SSF56935">
    <property type="entry name" value="Porins"/>
    <property type="match status" value="1"/>
</dbReference>
<dbReference type="RefSeq" id="WP_210759470.1">
    <property type="nucleotide sequence ID" value="NZ_CP060139.1"/>
</dbReference>
<keyword evidence="1" id="KW-0732">Signal</keyword>
<proteinExistence type="predicted"/>
<dbReference type="EMBL" id="CP060139">
    <property type="protein sequence ID" value="QNR24943.1"/>
    <property type="molecule type" value="Genomic_DNA"/>
</dbReference>
<dbReference type="NCBIfam" id="NF033711">
    <property type="entry name" value="T9SS_PorQ"/>
    <property type="match status" value="1"/>
</dbReference>
<gene>
    <name evidence="2" type="primary">porQ</name>
    <name evidence="2" type="ORF">H4K34_03625</name>
</gene>
<keyword evidence="3" id="KW-1185">Reference proteome</keyword>
<organism evidence="2 3">
    <name type="scientific">Croceimicrobium hydrocarbonivorans</name>
    <dbReference type="NCBI Taxonomy" id="2761580"/>
    <lineage>
        <taxon>Bacteria</taxon>
        <taxon>Pseudomonadati</taxon>
        <taxon>Bacteroidota</taxon>
        <taxon>Flavobacteriia</taxon>
        <taxon>Flavobacteriales</taxon>
        <taxon>Owenweeksiaceae</taxon>
        <taxon>Croceimicrobium</taxon>
    </lineage>
</organism>
<protein>
    <submittedName>
        <fullName evidence="2">Type IX secretion system protein PorQ</fullName>
    </submittedName>
</protein>
<evidence type="ECO:0000256" key="1">
    <source>
        <dbReference type="SAM" id="SignalP"/>
    </source>
</evidence>
<feature type="chain" id="PRO_5029001206" evidence="1">
    <location>
        <begin position="18"/>
        <end position="346"/>
    </location>
</feature>
<reference evidence="2 3" key="1">
    <citation type="submission" date="2020-08" db="EMBL/GenBank/DDBJ databases">
        <title>Croceimicrobium hydrocarbonivorans gen. nov., sp. nov., a novel marine bacterium isolated from a bacterial consortium that degrades polyethylene terephthalate.</title>
        <authorList>
            <person name="Liu R."/>
        </authorList>
    </citation>
    <scope>NUCLEOTIDE SEQUENCE [LARGE SCALE GENOMIC DNA]</scope>
    <source>
        <strain evidence="2 3">A20-9</strain>
    </source>
</reference>
<dbReference type="Gene3D" id="2.40.160.60">
    <property type="entry name" value="Outer membrane protein transport protein (OMPP1/FadL/TodX)"/>
    <property type="match status" value="1"/>
</dbReference>
<feature type="signal peptide" evidence="1">
    <location>
        <begin position="1"/>
        <end position="17"/>
    </location>
</feature>
<evidence type="ECO:0000313" key="2">
    <source>
        <dbReference type="EMBL" id="QNR24943.1"/>
    </source>
</evidence>
<dbReference type="Proteomes" id="UP000516305">
    <property type="component" value="Chromosome"/>
</dbReference>
<dbReference type="KEGG" id="chyd:H4K34_03625"/>
<dbReference type="AlphaFoldDB" id="A0A7H0VGU5"/>
<accession>A0A7H0VGU5</accession>
<name>A0A7H0VGU5_9FLAO</name>
<sequence>MRKLFIFLCLVPLFAQAQLGGRTTYQFLNNIASARVAGQGSNAIANTVEDLNFALYNPSLLRKEMSGQITSSFVDYVADIRFADIAYAQNFDSVGTFFLQLQYFDYGEFDRANVIGIRQGTFTGNDMAVNIGYSYRLDSTWSFGATMKVINSVYDTWSSWGLAWDAGVTYQIPKRRIAVALVMKNAGFQLNPYADVKEDLPFELQLGFSNRFEHMPLRWQITLEHLESFDLRYTDPTAFTVNQFTGEVEENFPSIWNNLLRHVVIGAEFAPSESFNLQFGYSFRRRQELNLDSRRTVAGFSVGGGIRISKFYLHYSRNMYHIAGGANQLTLRTSLDEFRKKKNEGD</sequence>
<evidence type="ECO:0000313" key="3">
    <source>
        <dbReference type="Proteomes" id="UP000516305"/>
    </source>
</evidence>